<keyword evidence="2" id="KW-1185">Reference proteome</keyword>
<comment type="caution">
    <text evidence="1">The sequence shown here is derived from an EMBL/GenBank/DDBJ whole genome shotgun (WGS) entry which is preliminary data.</text>
</comment>
<organism evidence="1 2">
    <name type="scientific">Pristionchus fissidentatus</name>
    <dbReference type="NCBI Taxonomy" id="1538716"/>
    <lineage>
        <taxon>Eukaryota</taxon>
        <taxon>Metazoa</taxon>
        <taxon>Ecdysozoa</taxon>
        <taxon>Nematoda</taxon>
        <taxon>Chromadorea</taxon>
        <taxon>Rhabditida</taxon>
        <taxon>Rhabditina</taxon>
        <taxon>Diplogasteromorpha</taxon>
        <taxon>Diplogasteroidea</taxon>
        <taxon>Neodiplogasteridae</taxon>
        <taxon>Pristionchus</taxon>
    </lineage>
</organism>
<protein>
    <recommendedName>
        <fullName evidence="3">F-box domain-containing protein</fullName>
    </recommendedName>
</protein>
<name>A0AAV5V4N2_9BILA</name>
<accession>A0AAV5V4N2</accession>
<sequence length="370" mass="42504">MESSSGLRACSSVEDESSDEVDYITGQHDDTVFLIFSRLPGGKWGDEEDSALNVLSLTCRRFHEFLSEQKNLRRLSNLRTEVGQMSIIQNAAGIRILIRGDQLPGRVSVIHDYRTNVTKRSDNEKEWKILSGGPKAPCELGIPPNLITELRQILMRFNPQCVTIGGASFLSKQATDDLASCLSEFPKIGRLDLCTRSKLEQPGRFTELKPTDLERLVCCFEKLYKIESRFLVNELIQSWISDRQYDNYSIIPSVNTKDIVQCSAISMHNFENVHKFNHELSMVTLSDFLDAVERRPSKGISWMLSLSCDAKTIDKVIQDKALKLGYTLTVDETWNVKFLKRENSEFRIDWNDKLQRHKIYIFRLPYSDLY</sequence>
<gene>
    <name evidence="1" type="ORF">PFISCL1PPCAC_4131</name>
</gene>
<dbReference type="AlphaFoldDB" id="A0AAV5V4N2"/>
<dbReference type="Proteomes" id="UP001432322">
    <property type="component" value="Unassembled WGS sequence"/>
</dbReference>
<evidence type="ECO:0000313" key="1">
    <source>
        <dbReference type="EMBL" id="GMT12834.1"/>
    </source>
</evidence>
<proteinExistence type="predicted"/>
<evidence type="ECO:0000313" key="2">
    <source>
        <dbReference type="Proteomes" id="UP001432322"/>
    </source>
</evidence>
<dbReference type="EMBL" id="BTSY01000002">
    <property type="protein sequence ID" value="GMT12834.1"/>
    <property type="molecule type" value="Genomic_DNA"/>
</dbReference>
<evidence type="ECO:0008006" key="3">
    <source>
        <dbReference type="Google" id="ProtNLM"/>
    </source>
</evidence>
<reference evidence="1" key="1">
    <citation type="submission" date="2023-10" db="EMBL/GenBank/DDBJ databases">
        <title>Genome assembly of Pristionchus species.</title>
        <authorList>
            <person name="Yoshida K."/>
            <person name="Sommer R.J."/>
        </authorList>
    </citation>
    <scope>NUCLEOTIDE SEQUENCE</scope>
    <source>
        <strain evidence="1">RS5133</strain>
    </source>
</reference>